<keyword evidence="2 6" id="KW-0949">S-adenosyl-L-methionine</keyword>
<evidence type="ECO:0000256" key="1">
    <source>
        <dbReference type="ARBA" id="ARBA00022485"/>
    </source>
</evidence>
<keyword evidence="1" id="KW-0004">4Fe-4S</keyword>
<proteinExistence type="predicted"/>
<dbReference type="InterPro" id="IPR016431">
    <property type="entry name" value="Pyrv-formate_lyase-activ_prd"/>
</dbReference>
<evidence type="ECO:0000256" key="3">
    <source>
        <dbReference type="ARBA" id="ARBA00022723"/>
    </source>
</evidence>
<dbReference type="InterPro" id="IPR034457">
    <property type="entry name" value="Organic_radical-activating"/>
</dbReference>
<gene>
    <name evidence="8" type="ORF">ENP88_05495</name>
</gene>
<dbReference type="Pfam" id="PF04055">
    <property type="entry name" value="Radical_SAM"/>
    <property type="match status" value="1"/>
</dbReference>
<dbReference type="Gene3D" id="3.20.20.70">
    <property type="entry name" value="Aldolase class I"/>
    <property type="match status" value="1"/>
</dbReference>
<evidence type="ECO:0000256" key="2">
    <source>
        <dbReference type="ARBA" id="ARBA00022691"/>
    </source>
</evidence>
<feature type="domain" description="Radical SAM core" evidence="7">
    <location>
        <begin position="48"/>
        <end position="324"/>
    </location>
</feature>
<dbReference type="EMBL" id="DSLA01000086">
    <property type="protein sequence ID" value="HEH35589.1"/>
    <property type="molecule type" value="Genomic_DNA"/>
</dbReference>
<accession>A0A7J2TIM3</accession>
<comment type="cofactor">
    <cofactor evidence="6">
        <name>[4Fe-4S] cluster</name>
        <dbReference type="ChEBI" id="CHEBI:49883"/>
    </cofactor>
    <text evidence="6">Binds 1 [4Fe-4S] cluster. The cluster is coordinated with 3 cysteines and an exchangeable S-adenosyl-L-methionine.</text>
</comment>
<evidence type="ECO:0000259" key="7">
    <source>
        <dbReference type="PROSITE" id="PS51918"/>
    </source>
</evidence>
<sequence length="346" mass="39729">MSTTCRLARMGFEPGACLVYQGNELKPACLATLKWKDKIPYRLIYSYAHKSPEQYLSIYQSGCNWRCRKCHSWHFTRYASGFWASPKDIAEIVRDYCLKNRESIYREPRHRATSWHAHELCRSCGYCIKHGKRSKYCPGKLSLENITLLDDLTWGSARNIVSFTGGDLACNPEFYAESAKEIKELGFDLWVLFETNGHGLTPENLDLLKESGVDAFWLDIKAYDREIHKKLTGVSNEWVLKLPEEILERDFVLEISTVYIPGWVEVDQIRKIAELISSVDPSIPYSIIAFIPEYELKNVRTPNFQEMLEAYEASIDAGLKNVRLGNAGVFVNTIEEYENLIKIGAI</sequence>
<dbReference type="GO" id="GO:0051539">
    <property type="term" value="F:4 iron, 4 sulfur cluster binding"/>
    <property type="evidence" value="ECO:0007669"/>
    <property type="project" value="UniProtKB-KW"/>
</dbReference>
<name>A0A7J2TIM3_ARCFL</name>
<dbReference type="GO" id="GO:0046872">
    <property type="term" value="F:metal ion binding"/>
    <property type="evidence" value="ECO:0007669"/>
    <property type="project" value="UniProtKB-KW"/>
</dbReference>
<dbReference type="PANTHER" id="PTHR30352:SF5">
    <property type="entry name" value="PYRUVATE FORMATE-LYASE 1-ACTIVATING ENZYME"/>
    <property type="match status" value="1"/>
</dbReference>
<dbReference type="PROSITE" id="PS51918">
    <property type="entry name" value="RADICAL_SAM"/>
    <property type="match status" value="1"/>
</dbReference>
<organism evidence="8">
    <name type="scientific">Archaeoglobus fulgidus</name>
    <dbReference type="NCBI Taxonomy" id="2234"/>
    <lineage>
        <taxon>Archaea</taxon>
        <taxon>Methanobacteriati</taxon>
        <taxon>Methanobacteriota</taxon>
        <taxon>Archaeoglobi</taxon>
        <taxon>Archaeoglobales</taxon>
        <taxon>Archaeoglobaceae</taxon>
        <taxon>Archaeoglobus</taxon>
    </lineage>
</organism>
<dbReference type="InterPro" id="IPR007197">
    <property type="entry name" value="rSAM"/>
</dbReference>
<keyword evidence="4 6" id="KW-0408">Iron</keyword>
<feature type="binding site" evidence="6">
    <location>
        <position position="70"/>
    </location>
    <ligand>
        <name>[4Fe-4S] cluster</name>
        <dbReference type="ChEBI" id="CHEBI:49883"/>
        <note>4Fe-4S-S-AdoMet</note>
    </ligand>
</feature>
<reference evidence="8" key="1">
    <citation type="journal article" date="2020" name="mSystems">
        <title>Genome- and Community-Level Interaction Insights into Carbon Utilization and Element Cycling Functions of Hydrothermarchaeota in Hydrothermal Sediment.</title>
        <authorList>
            <person name="Zhou Z."/>
            <person name="Liu Y."/>
            <person name="Xu W."/>
            <person name="Pan J."/>
            <person name="Luo Z.H."/>
            <person name="Li M."/>
        </authorList>
    </citation>
    <scope>NUCLEOTIDE SEQUENCE [LARGE SCALE GENOMIC DNA]</scope>
    <source>
        <strain evidence="8">SpSt-26</strain>
    </source>
</reference>
<evidence type="ECO:0000256" key="4">
    <source>
        <dbReference type="ARBA" id="ARBA00023004"/>
    </source>
</evidence>
<dbReference type="PIRSF" id="PIRSF004869">
    <property type="entry name" value="PflX_prd"/>
    <property type="match status" value="1"/>
</dbReference>
<feature type="binding site" evidence="6">
    <location>
        <position position="67"/>
    </location>
    <ligand>
        <name>[4Fe-4S] cluster</name>
        <dbReference type="ChEBI" id="CHEBI:49883"/>
        <note>4Fe-4S-S-AdoMet</note>
    </ligand>
</feature>
<dbReference type="AlphaFoldDB" id="A0A7J2TIM3"/>
<evidence type="ECO:0000256" key="6">
    <source>
        <dbReference type="PIRSR" id="PIRSR004869-50"/>
    </source>
</evidence>
<comment type="caution">
    <text evidence="8">The sequence shown here is derived from an EMBL/GenBank/DDBJ whole genome shotgun (WGS) entry which is preliminary data.</text>
</comment>
<dbReference type="GO" id="GO:0003824">
    <property type="term" value="F:catalytic activity"/>
    <property type="evidence" value="ECO:0007669"/>
    <property type="project" value="InterPro"/>
</dbReference>
<evidence type="ECO:0000256" key="5">
    <source>
        <dbReference type="ARBA" id="ARBA00023014"/>
    </source>
</evidence>
<dbReference type="InterPro" id="IPR058240">
    <property type="entry name" value="rSAM_sf"/>
</dbReference>
<dbReference type="InterPro" id="IPR006638">
    <property type="entry name" value="Elp3/MiaA/NifB-like_rSAM"/>
</dbReference>
<evidence type="ECO:0000313" key="8">
    <source>
        <dbReference type="EMBL" id="HEH35589.1"/>
    </source>
</evidence>
<protein>
    <submittedName>
        <fullName evidence="8">Radical SAM protein</fullName>
    </submittedName>
</protein>
<dbReference type="SMART" id="SM00729">
    <property type="entry name" value="Elp3"/>
    <property type="match status" value="1"/>
</dbReference>
<keyword evidence="5 6" id="KW-0411">Iron-sulfur</keyword>
<dbReference type="CDD" id="cd01335">
    <property type="entry name" value="Radical_SAM"/>
    <property type="match status" value="1"/>
</dbReference>
<dbReference type="SUPFAM" id="SSF102114">
    <property type="entry name" value="Radical SAM enzymes"/>
    <property type="match status" value="1"/>
</dbReference>
<dbReference type="PANTHER" id="PTHR30352">
    <property type="entry name" value="PYRUVATE FORMATE-LYASE-ACTIVATING ENZYME"/>
    <property type="match status" value="1"/>
</dbReference>
<feature type="binding site" evidence="6">
    <location>
        <position position="63"/>
    </location>
    <ligand>
        <name>[4Fe-4S] cluster</name>
        <dbReference type="ChEBI" id="CHEBI:49883"/>
        <note>4Fe-4S-S-AdoMet</note>
    </ligand>
</feature>
<keyword evidence="3 6" id="KW-0479">Metal-binding</keyword>
<dbReference type="InterPro" id="IPR013785">
    <property type="entry name" value="Aldolase_TIM"/>
</dbReference>